<accession>A0A2Z6MCZ5</accession>
<dbReference type="EMBL" id="DF973215">
    <property type="protein sequence ID" value="GAU20585.1"/>
    <property type="molecule type" value="Genomic_DNA"/>
</dbReference>
<evidence type="ECO:0000313" key="1">
    <source>
        <dbReference type="EMBL" id="GAU20585.1"/>
    </source>
</evidence>
<reference evidence="2" key="1">
    <citation type="journal article" date="2017" name="Front. Plant Sci.">
        <title>Climate Clever Clovers: New Paradigm to Reduce the Environmental Footprint of Ruminants by Breeding Low Methanogenic Forages Utilizing Haplotype Variation.</title>
        <authorList>
            <person name="Kaur P."/>
            <person name="Appels R."/>
            <person name="Bayer P.E."/>
            <person name="Keeble-Gagnere G."/>
            <person name="Wang J."/>
            <person name="Hirakawa H."/>
            <person name="Shirasawa K."/>
            <person name="Vercoe P."/>
            <person name="Stefanova K."/>
            <person name="Durmic Z."/>
            <person name="Nichols P."/>
            <person name="Revell C."/>
            <person name="Isobe S.N."/>
            <person name="Edwards D."/>
            <person name="Erskine W."/>
        </authorList>
    </citation>
    <scope>NUCLEOTIDE SEQUENCE [LARGE SCALE GENOMIC DNA]</scope>
    <source>
        <strain evidence="2">cv. Daliak</strain>
    </source>
</reference>
<proteinExistence type="predicted"/>
<protein>
    <submittedName>
        <fullName evidence="1">Uncharacterized protein</fullName>
    </submittedName>
</protein>
<name>A0A2Z6MCZ5_TRISU</name>
<sequence length="82" mass="9352">MRWLGLKGQGMRLVVRVWGWVVIERIWSEKVRRLVRDESVVFRWSEVGGGGGGGGGGFMVVLVQCFGFQFRSISTELFNRVF</sequence>
<keyword evidence="2" id="KW-1185">Reference proteome</keyword>
<dbReference type="AlphaFoldDB" id="A0A2Z6MCZ5"/>
<dbReference type="Proteomes" id="UP000242715">
    <property type="component" value="Unassembled WGS sequence"/>
</dbReference>
<organism evidence="1 2">
    <name type="scientific">Trifolium subterraneum</name>
    <name type="common">Subterranean clover</name>
    <dbReference type="NCBI Taxonomy" id="3900"/>
    <lineage>
        <taxon>Eukaryota</taxon>
        <taxon>Viridiplantae</taxon>
        <taxon>Streptophyta</taxon>
        <taxon>Embryophyta</taxon>
        <taxon>Tracheophyta</taxon>
        <taxon>Spermatophyta</taxon>
        <taxon>Magnoliopsida</taxon>
        <taxon>eudicotyledons</taxon>
        <taxon>Gunneridae</taxon>
        <taxon>Pentapetalae</taxon>
        <taxon>rosids</taxon>
        <taxon>fabids</taxon>
        <taxon>Fabales</taxon>
        <taxon>Fabaceae</taxon>
        <taxon>Papilionoideae</taxon>
        <taxon>50 kb inversion clade</taxon>
        <taxon>NPAAA clade</taxon>
        <taxon>Hologalegina</taxon>
        <taxon>IRL clade</taxon>
        <taxon>Trifolieae</taxon>
        <taxon>Trifolium</taxon>
    </lineage>
</organism>
<evidence type="ECO:0000313" key="2">
    <source>
        <dbReference type="Proteomes" id="UP000242715"/>
    </source>
</evidence>
<gene>
    <name evidence="1" type="ORF">TSUD_297580</name>
</gene>